<evidence type="ECO:0000259" key="1">
    <source>
        <dbReference type="Pfam" id="PF13460"/>
    </source>
</evidence>
<dbReference type="Gene3D" id="3.40.50.720">
    <property type="entry name" value="NAD(P)-binding Rossmann-like Domain"/>
    <property type="match status" value="1"/>
</dbReference>
<dbReference type="SUPFAM" id="SSF51735">
    <property type="entry name" value="NAD(P)-binding Rossmann-fold domains"/>
    <property type="match status" value="1"/>
</dbReference>
<comment type="caution">
    <text evidence="2">The sequence shown here is derived from an EMBL/GenBank/DDBJ whole genome shotgun (WGS) entry which is preliminary data.</text>
</comment>
<dbReference type="InterPro" id="IPR036291">
    <property type="entry name" value="NAD(P)-bd_dom_sf"/>
</dbReference>
<proteinExistence type="predicted"/>
<organism evidence="2 3">
    <name type="scientific">Roseivirga thermotolerans</name>
    <dbReference type="NCBI Taxonomy" id="1758176"/>
    <lineage>
        <taxon>Bacteria</taxon>
        <taxon>Pseudomonadati</taxon>
        <taxon>Bacteroidota</taxon>
        <taxon>Cytophagia</taxon>
        <taxon>Cytophagales</taxon>
        <taxon>Roseivirgaceae</taxon>
        <taxon>Roseivirga</taxon>
    </lineage>
</organism>
<sequence>MKIGIIGCGWLGLPLAKHLVASGHSVTGSTTSQNKLPILAAEGIEPVLLKLDPMPVGEHFQKLLLADALIINIPPGRKKNPPHFYEEQIKYLKYMLANSPVEQVLFISSTSFYPNTNGTVSTRTAPDFARGSSLAVVQAEKQIQQIGQRLTILRCGGLMGNDRIPGKWFAGKHTTGRDTPVNYVLQQDVIRVVTAILNKSISHDPIMNLVSPEHPTRRQVHEAMARKYNFAPPVWEEPHTIPFKRVESNFSNFGLKSPLEF</sequence>
<feature type="domain" description="NAD(P)-binding" evidence="1">
    <location>
        <begin position="9"/>
        <end position="199"/>
    </location>
</feature>
<name>A0ABQ3I453_9BACT</name>
<protein>
    <submittedName>
        <fullName evidence="2">NAD(P)-dependent oxidoreductase</fullName>
    </submittedName>
</protein>
<accession>A0ABQ3I453</accession>
<reference evidence="3" key="1">
    <citation type="journal article" date="2019" name="Int. J. Syst. Evol. Microbiol.">
        <title>The Global Catalogue of Microorganisms (GCM) 10K type strain sequencing project: providing services to taxonomists for standard genome sequencing and annotation.</title>
        <authorList>
            <consortium name="The Broad Institute Genomics Platform"/>
            <consortium name="The Broad Institute Genome Sequencing Center for Infectious Disease"/>
            <person name="Wu L."/>
            <person name="Ma J."/>
        </authorList>
    </citation>
    <scope>NUCLEOTIDE SEQUENCE [LARGE SCALE GENOMIC DNA]</scope>
    <source>
        <strain evidence="3">CGMCC 1.15111</strain>
    </source>
</reference>
<dbReference type="EMBL" id="BNAG01000001">
    <property type="protein sequence ID" value="GHE52925.1"/>
    <property type="molecule type" value="Genomic_DNA"/>
</dbReference>
<keyword evidence="3" id="KW-1185">Reference proteome</keyword>
<evidence type="ECO:0000313" key="3">
    <source>
        <dbReference type="Proteomes" id="UP000658258"/>
    </source>
</evidence>
<dbReference type="Pfam" id="PF13460">
    <property type="entry name" value="NAD_binding_10"/>
    <property type="match status" value="1"/>
</dbReference>
<dbReference type="InterPro" id="IPR016040">
    <property type="entry name" value="NAD(P)-bd_dom"/>
</dbReference>
<evidence type="ECO:0000313" key="2">
    <source>
        <dbReference type="EMBL" id="GHE52925.1"/>
    </source>
</evidence>
<dbReference type="RefSeq" id="WP_189628523.1">
    <property type="nucleotide sequence ID" value="NZ_BNAG01000001.1"/>
</dbReference>
<gene>
    <name evidence="2" type="ORF">GCM10011340_04110</name>
</gene>
<dbReference type="Proteomes" id="UP000658258">
    <property type="component" value="Unassembled WGS sequence"/>
</dbReference>